<evidence type="ECO:0000256" key="4">
    <source>
        <dbReference type="ARBA" id="ARBA00022989"/>
    </source>
</evidence>
<evidence type="ECO:0000256" key="3">
    <source>
        <dbReference type="ARBA" id="ARBA00022970"/>
    </source>
</evidence>
<comment type="subcellular location">
    <subcellularLocation>
        <location evidence="1">Membrane</location>
        <topology evidence="1">Multi-pass membrane protein</topology>
    </subcellularLocation>
</comment>
<organism evidence="8 9">
    <name type="scientific">Asparagus officinalis</name>
    <name type="common">Garden asparagus</name>
    <dbReference type="NCBI Taxonomy" id="4686"/>
    <lineage>
        <taxon>Eukaryota</taxon>
        <taxon>Viridiplantae</taxon>
        <taxon>Streptophyta</taxon>
        <taxon>Embryophyta</taxon>
        <taxon>Tracheophyta</taxon>
        <taxon>Spermatophyta</taxon>
        <taxon>Magnoliopsida</taxon>
        <taxon>Liliopsida</taxon>
        <taxon>Asparagales</taxon>
        <taxon>Asparagaceae</taxon>
        <taxon>Asparagoideae</taxon>
        <taxon>Asparagus</taxon>
    </lineage>
</organism>
<dbReference type="GO" id="GO:0005774">
    <property type="term" value="C:vacuolar membrane"/>
    <property type="evidence" value="ECO:0007669"/>
    <property type="project" value="TreeGrafter"/>
</dbReference>
<proteinExistence type="predicted"/>
<protein>
    <recommendedName>
        <fullName evidence="7">Amino acid transporter transmembrane domain-containing protein</fullName>
    </recommendedName>
</protein>
<reference evidence="9" key="1">
    <citation type="journal article" date="2017" name="Nat. Commun.">
        <title>The asparagus genome sheds light on the origin and evolution of a young Y chromosome.</title>
        <authorList>
            <person name="Harkess A."/>
            <person name="Zhou J."/>
            <person name="Xu C."/>
            <person name="Bowers J.E."/>
            <person name="Van der Hulst R."/>
            <person name="Ayyampalayam S."/>
            <person name="Mercati F."/>
            <person name="Riccardi P."/>
            <person name="McKain M.R."/>
            <person name="Kakrana A."/>
            <person name="Tang H."/>
            <person name="Ray J."/>
            <person name="Groenendijk J."/>
            <person name="Arikit S."/>
            <person name="Mathioni S.M."/>
            <person name="Nakano M."/>
            <person name="Shan H."/>
            <person name="Telgmann-Rauber A."/>
            <person name="Kanno A."/>
            <person name="Yue Z."/>
            <person name="Chen H."/>
            <person name="Li W."/>
            <person name="Chen Y."/>
            <person name="Xu X."/>
            <person name="Zhang Y."/>
            <person name="Luo S."/>
            <person name="Chen H."/>
            <person name="Gao J."/>
            <person name="Mao Z."/>
            <person name="Pires J.C."/>
            <person name="Luo M."/>
            <person name="Kudrna D."/>
            <person name="Wing R.A."/>
            <person name="Meyers B.C."/>
            <person name="Yi K."/>
            <person name="Kong H."/>
            <person name="Lavrijsen P."/>
            <person name="Sunseri F."/>
            <person name="Falavigna A."/>
            <person name="Ye Y."/>
            <person name="Leebens-Mack J.H."/>
            <person name="Chen G."/>
        </authorList>
    </citation>
    <scope>NUCLEOTIDE SEQUENCE [LARGE SCALE GENOMIC DNA]</scope>
    <source>
        <strain evidence="9">cv. DH0086</strain>
    </source>
</reference>
<feature type="transmembrane region" description="Helical" evidence="6">
    <location>
        <begin position="48"/>
        <end position="70"/>
    </location>
</feature>
<evidence type="ECO:0000259" key="7">
    <source>
        <dbReference type="Pfam" id="PF01490"/>
    </source>
</evidence>
<evidence type="ECO:0000256" key="5">
    <source>
        <dbReference type="ARBA" id="ARBA00023136"/>
    </source>
</evidence>
<keyword evidence="4 6" id="KW-1133">Transmembrane helix</keyword>
<accession>A0A5P1ERW4</accession>
<keyword evidence="3" id="KW-0029">Amino-acid transport</keyword>
<evidence type="ECO:0000256" key="6">
    <source>
        <dbReference type="SAM" id="Phobius"/>
    </source>
</evidence>
<keyword evidence="9" id="KW-1185">Reference proteome</keyword>
<dbReference type="EMBL" id="CM007385">
    <property type="protein sequence ID" value="ONK68775.1"/>
    <property type="molecule type" value="Genomic_DNA"/>
</dbReference>
<evidence type="ECO:0000313" key="8">
    <source>
        <dbReference type="EMBL" id="ONK68775.1"/>
    </source>
</evidence>
<evidence type="ECO:0000313" key="9">
    <source>
        <dbReference type="Proteomes" id="UP000243459"/>
    </source>
</evidence>
<gene>
    <name evidence="8" type="ORF">A4U43_C05F15870</name>
</gene>
<keyword evidence="3" id="KW-0813">Transport</keyword>
<evidence type="ECO:0000256" key="1">
    <source>
        <dbReference type="ARBA" id="ARBA00004141"/>
    </source>
</evidence>
<keyword evidence="5 6" id="KW-0472">Membrane</keyword>
<dbReference type="Gramene" id="ONK68775">
    <property type="protein sequence ID" value="ONK68775"/>
    <property type="gene ID" value="A4U43_C05F15870"/>
</dbReference>
<feature type="domain" description="Amino acid transporter transmembrane" evidence="7">
    <location>
        <begin position="4"/>
        <end position="118"/>
    </location>
</feature>
<feature type="transmembrane region" description="Helical" evidence="6">
    <location>
        <begin position="99"/>
        <end position="118"/>
    </location>
</feature>
<dbReference type="PANTHER" id="PTHR22950">
    <property type="entry name" value="AMINO ACID TRANSPORTER"/>
    <property type="match status" value="1"/>
</dbReference>
<evidence type="ECO:0000256" key="2">
    <source>
        <dbReference type="ARBA" id="ARBA00022692"/>
    </source>
</evidence>
<name>A0A5P1ERW4_ASPOF</name>
<dbReference type="AlphaFoldDB" id="A0A5P1ERW4"/>
<dbReference type="InterPro" id="IPR013057">
    <property type="entry name" value="AA_transpt_TM"/>
</dbReference>
<keyword evidence="2 6" id="KW-0812">Transmembrane</keyword>
<dbReference type="GO" id="GO:0015179">
    <property type="term" value="F:L-amino acid transmembrane transporter activity"/>
    <property type="evidence" value="ECO:0007669"/>
    <property type="project" value="TreeGrafter"/>
</dbReference>
<feature type="transmembrane region" description="Helical" evidence="6">
    <location>
        <begin position="7"/>
        <end position="28"/>
    </location>
</feature>
<sequence>MSKGRKFPIVVLQAFVVVVAMSISFGAFGYMAYGEETEEIITLNLPNSWSAVCVKLGLCISMALTLPMSVHPMHESTERKLSPIQCFQKIGRNSQTKDGFLSQLACFLVVVGLAILAVSA</sequence>
<dbReference type="Pfam" id="PF01490">
    <property type="entry name" value="Aa_trans"/>
    <property type="match status" value="1"/>
</dbReference>
<dbReference type="Proteomes" id="UP000243459">
    <property type="component" value="Chromosome 5"/>
</dbReference>
<dbReference type="PANTHER" id="PTHR22950:SF349">
    <property type="entry name" value="AMINO ACID TRANSPORTER TRANSMEMBRANE DOMAIN-CONTAINING PROTEIN"/>
    <property type="match status" value="1"/>
</dbReference>